<comment type="caution">
    <text evidence="1">The sequence shown here is derived from an EMBL/GenBank/DDBJ whole genome shotgun (WGS) entry which is preliminary data.</text>
</comment>
<reference evidence="1 2" key="1">
    <citation type="submission" date="2018-08" db="EMBL/GenBank/DDBJ databases">
        <title>Recombination of ecologically and evolutionarily significant loci maintains genetic cohesion in the Pseudomonas syringae species complex.</title>
        <authorList>
            <person name="Dillon M."/>
            <person name="Thakur S."/>
            <person name="Almeida R.N.D."/>
            <person name="Weir B.S."/>
            <person name="Guttman D.S."/>
        </authorList>
    </citation>
    <scope>NUCLEOTIDE SEQUENCE [LARGE SCALE GENOMIC DNA]</scope>
    <source>
        <strain evidence="1 2">ICMP 15201</strain>
    </source>
</reference>
<dbReference type="Proteomes" id="UP000269335">
    <property type="component" value="Unassembled WGS sequence"/>
</dbReference>
<dbReference type="EMBL" id="RBPH01000139">
    <property type="protein sequence ID" value="RMN80918.1"/>
    <property type="molecule type" value="Genomic_DNA"/>
</dbReference>
<proteinExistence type="predicted"/>
<evidence type="ECO:0000313" key="1">
    <source>
        <dbReference type="EMBL" id="RMN80918.1"/>
    </source>
</evidence>
<evidence type="ECO:0000313" key="2">
    <source>
        <dbReference type="Proteomes" id="UP000269335"/>
    </source>
</evidence>
<gene>
    <name evidence="1" type="ORF">ALQ53_04468</name>
</gene>
<accession>A0AB37QAS6</accession>
<dbReference type="AlphaFoldDB" id="A0AB37QAS6"/>
<name>A0AB37QAS6_PSECA</name>
<organism evidence="1 2">
    <name type="scientific">Pseudomonas cannabina</name>
    <dbReference type="NCBI Taxonomy" id="86840"/>
    <lineage>
        <taxon>Bacteria</taxon>
        <taxon>Pseudomonadati</taxon>
        <taxon>Pseudomonadota</taxon>
        <taxon>Gammaproteobacteria</taxon>
        <taxon>Pseudomonadales</taxon>
        <taxon>Pseudomonadaceae</taxon>
        <taxon>Pseudomonas</taxon>
    </lineage>
</organism>
<protein>
    <submittedName>
        <fullName evidence="1">Uncharacterized protein</fullName>
    </submittedName>
</protein>
<sequence>MGDQYASLRKEVSFNYRATLRVACISGRSASGLKYAAQRRPVTRSVTQGIPTLERAER</sequence>